<evidence type="ECO:0000259" key="8">
    <source>
        <dbReference type="PROSITE" id="PS50113"/>
    </source>
</evidence>
<dbReference type="PROSITE" id="PS50109">
    <property type="entry name" value="HIS_KIN"/>
    <property type="match status" value="1"/>
</dbReference>
<dbReference type="Pfam" id="PF08448">
    <property type="entry name" value="PAS_4"/>
    <property type="match status" value="3"/>
</dbReference>
<dbReference type="InterPro" id="IPR036890">
    <property type="entry name" value="HATPase_C_sf"/>
</dbReference>
<keyword evidence="3" id="KW-0597">Phosphoprotein</keyword>
<feature type="domain" description="PAC" evidence="8">
    <location>
        <begin position="787"/>
        <end position="839"/>
    </location>
</feature>
<evidence type="ECO:0000256" key="4">
    <source>
        <dbReference type="ARBA" id="ARBA00022679"/>
    </source>
</evidence>
<dbReference type="SMART" id="SM00091">
    <property type="entry name" value="PAS"/>
    <property type="match status" value="5"/>
</dbReference>
<dbReference type="PANTHER" id="PTHR43304:SF1">
    <property type="entry name" value="PAC DOMAIN-CONTAINING PROTEIN"/>
    <property type="match status" value="1"/>
</dbReference>
<dbReference type="CDD" id="cd00130">
    <property type="entry name" value="PAS"/>
    <property type="match status" value="2"/>
</dbReference>
<dbReference type="FunFam" id="3.30.450.20:FF:000099">
    <property type="entry name" value="Sensory box sensor histidine kinase"/>
    <property type="match status" value="1"/>
</dbReference>
<dbReference type="CDD" id="cd00082">
    <property type="entry name" value="HisKA"/>
    <property type="match status" value="1"/>
</dbReference>
<dbReference type="SUPFAM" id="SSF47384">
    <property type="entry name" value="Homodimeric domain of signal transducing histidine kinase"/>
    <property type="match status" value="1"/>
</dbReference>
<dbReference type="InterPro" id="IPR001610">
    <property type="entry name" value="PAC"/>
</dbReference>
<proteinExistence type="predicted"/>
<name>A0A1M5MM43_FLAJO</name>
<evidence type="ECO:0000313" key="9">
    <source>
        <dbReference type="EMBL" id="SHG78378.1"/>
    </source>
</evidence>
<dbReference type="NCBIfam" id="TIGR00229">
    <property type="entry name" value="sensory_box"/>
    <property type="match status" value="2"/>
</dbReference>
<keyword evidence="5 9" id="KW-0418">Kinase</keyword>
<dbReference type="InterPro" id="IPR052162">
    <property type="entry name" value="Sensor_kinase/Photoreceptor"/>
</dbReference>
<evidence type="ECO:0000313" key="10">
    <source>
        <dbReference type="Proteomes" id="UP000184112"/>
    </source>
</evidence>
<dbReference type="EMBL" id="FQWH01000004">
    <property type="protein sequence ID" value="SHG78378.1"/>
    <property type="molecule type" value="Genomic_DNA"/>
</dbReference>
<dbReference type="SMART" id="SM00387">
    <property type="entry name" value="HATPase_c"/>
    <property type="match status" value="1"/>
</dbReference>
<dbReference type="InterPro" id="IPR004358">
    <property type="entry name" value="Sig_transdc_His_kin-like_C"/>
</dbReference>
<dbReference type="PRINTS" id="PR00344">
    <property type="entry name" value="BCTRLSENSOR"/>
</dbReference>
<feature type="domain" description="Histidine kinase" evidence="6">
    <location>
        <begin position="868"/>
        <end position="1094"/>
    </location>
</feature>
<dbReference type="InterPro" id="IPR013655">
    <property type="entry name" value="PAS_fold_3"/>
</dbReference>
<feature type="domain" description="PAS" evidence="7">
    <location>
        <begin position="714"/>
        <end position="784"/>
    </location>
</feature>
<dbReference type="Pfam" id="PF00512">
    <property type="entry name" value="HisKA"/>
    <property type="match status" value="1"/>
</dbReference>
<evidence type="ECO:0000259" key="7">
    <source>
        <dbReference type="PROSITE" id="PS50112"/>
    </source>
</evidence>
<dbReference type="Proteomes" id="UP000184112">
    <property type="component" value="Unassembled WGS sequence"/>
</dbReference>
<evidence type="ECO:0000256" key="1">
    <source>
        <dbReference type="ARBA" id="ARBA00000085"/>
    </source>
</evidence>
<dbReference type="GO" id="GO:0000155">
    <property type="term" value="F:phosphorelay sensor kinase activity"/>
    <property type="evidence" value="ECO:0007669"/>
    <property type="project" value="InterPro"/>
</dbReference>
<dbReference type="PROSITE" id="PS50113">
    <property type="entry name" value="PAC"/>
    <property type="match status" value="3"/>
</dbReference>
<dbReference type="SUPFAM" id="SSF55785">
    <property type="entry name" value="PYP-like sensor domain (PAS domain)"/>
    <property type="match status" value="6"/>
</dbReference>
<dbReference type="InterPro" id="IPR000700">
    <property type="entry name" value="PAS-assoc_C"/>
</dbReference>
<dbReference type="PROSITE" id="PS50112">
    <property type="entry name" value="PAS"/>
    <property type="match status" value="1"/>
</dbReference>
<comment type="catalytic activity">
    <reaction evidence="1">
        <text>ATP + protein L-histidine = ADP + protein N-phospho-L-histidine.</text>
        <dbReference type="EC" id="2.7.13.3"/>
    </reaction>
</comment>
<evidence type="ECO:0000256" key="5">
    <source>
        <dbReference type="ARBA" id="ARBA00022777"/>
    </source>
</evidence>
<dbReference type="Pfam" id="PF13426">
    <property type="entry name" value="PAS_9"/>
    <property type="match status" value="1"/>
</dbReference>
<dbReference type="SMART" id="SM00086">
    <property type="entry name" value="PAC"/>
    <property type="match status" value="3"/>
</dbReference>
<dbReference type="EC" id="2.7.13.3" evidence="2"/>
<dbReference type="InterPro" id="IPR003594">
    <property type="entry name" value="HATPase_dom"/>
</dbReference>
<dbReference type="InterPro" id="IPR013656">
    <property type="entry name" value="PAS_4"/>
</dbReference>
<dbReference type="Gene3D" id="2.10.70.100">
    <property type="match status" value="1"/>
</dbReference>
<dbReference type="Gene3D" id="3.30.565.10">
    <property type="entry name" value="Histidine kinase-like ATPase, C-terminal domain"/>
    <property type="match status" value="1"/>
</dbReference>
<dbReference type="InterPro" id="IPR036097">
    <property type="entry name" value="HisK_dim/P_sf"/>
</dbReference>
<dbReference type="Pfam" id="PF08447">
    <property type="entry name" value="PAS_3"/>
    <property type="match status" value="2"/>
</dbReference>
<evidence type="ECO:0000256" key="2">
    <source>
        <dbReference type="ARBA" id="ARBA00012438"/>
    </source>
</evidence>
<dbReference type="InterPro" id="IPR003661">
    <property type="entry name" value="HisK_dim/P_dom"/>
</dbReference>
<dbReference type="Gene3D" id="1.10.287.130">
    <property type="match status" value="1"/>
</dbReference>
<feature type="domain" description="PAC" evidence="8">
    <location>
        <begin position="533"/>
        <end position="587"/>
    </location>
</feature>
<gene>
    <name evidence="9" type="ORF">SAMN05444388_104224</name>
</gene>
<evidence type="ECO:0000256" key="3">
    <source>
        <dbReference type="ARBA" id="ARBA00022553"/>
    </source>
</evidence>
<dbReference type="FunFam" id="3.30.565.10:FF:000006">
    <property type="entry name" value="Sensor histidine kinase WalK"/>
    <property type="match status" value="1"/>
</dbReference>
<dbReference type="Gene3D" id="3.30.450.20">
    <property type="entry name" value="PAS domain"/>
    <property type="match status" value="6"/>
</dbReference>
<sequence length="1094" mass="126618">MTICSKKYYIYYINFIVFNKNKNKFLMNNKNYDFLAKGGEMGALTRAKDWSNTSVGAIETWPQSLCTTLGILLNSKFPMFLFWGPEHICFYNDAYRPSLGNDGKHPDILGQKGAEYWPEIWHFIGPLINQVLTEGEATWHEDLYLPIYRNGKMEDVYWTFSYSPVKNEEGNIAGVLVICNETTDKVNIHKNLEESNKRYRENLMQAPNAMCIFKGSSFIVEIANEPMLEIWEREEHEVLNKPIFKSLPEAAGRGLEDILMHVYLTGERFTANELPVKLTRNGKVVDTFINVVYEALKEPDGTIYGIVASANDVTLQVMARNTIEESEKRFKNIVKQVPLGIAILKGADLVAEMVNETYLQIVDKTEEETLHKSIFDSIPEAEETVHPLLSQVYEDGVPYFTNELLVTLNRYGKQEDCYFNLVFHPLREENNEVTGVIVVGYEVTDSVKARYFLSESEKAFRNLVMQSPIAMTIFKGHDYIIELANTTMLDEIWQKSASEVIGKPALEVFPELLNQKFPELLDEVLYEGKTIRENEAIAYINIKGRLEKYYLDYQYTPLFEKNGEISSIMITVNDVTEKVEARKKVEDAEERARLASEIAEIVTWDLNINTQQLIYSDNLPELFGLKKDIKISRQQVLDRVYIADLPILEKAYQTALKTNIYKYEARVLKPDNSTCWIRVHGKIFFDELQNPVKMLGTVMDVTDEKNRHEILMKSEEKFRVLADSMPQFVWTSDAMGNIDYFNQSLYDFTGISKEDVEKNGWLQFIHPEDREGNINRWMESIKTGEEYLFENRFRRHDGEYRWQLSRAIPQRNAEGKIQMWVGTSTDIQNQRDFTDMLAKQVHDRTQELELKNRDLINMNIELQSFAYISSHDLQEPLRKIQTFASRLAELDDHNISPKAKTYLERIEVSAKRMQTLIQDLLTYSRTNSAERIFVKTNLDEIVEEVLMDFSERIEEKKAVIDLHPLGEGTVMPFQLRQLLHNLIGNALKFSRKGIPPEIEIKARRVLGNKLNFKVDYPNNVYFCLRISDNGIGFDDEYKERIFEVFQRLNTESEFSGTGIGLAIVKKIVENHKGVIKAHSEKGQGATFKIFLPEL</sequence>
<dbReference type="InterPro" id="IPR005467">
    <property type="entry name" value="His_kinase_dom"/>
</dbReference>
<evidence type="ECO:0000259" key="6">
    <source>
        <dbReference type="PROSITE" id="PS50109"/>
    </source>
</evidence>
<dbReference type="PANTHER" id="PTHR43304">
    <property type="entry name" value="PHYTOCHROME-LIKE PROTEIN CPH1"/>
    <property type="match status" value="1"/>
</dbReference>
<dbReference type="AlphaFoldDB" id="A0A1M5MM43"/>
<protein>
    <recommendedName>
        <fullName evidence="2">histidine kinase</fullName>
        <ecNumber evidence="2">2.7.13.3</ecNumber>
    </recommendedName>
</protein>
<dbReference type="SUPFAM" id="SSF55874">
    <property type="entry name" value="ATPase domain of HSP90 chaperone/DNA topoisomerase II/histidine kinase"/>
    <property type="match status" value="1"/>
</dbReference>
<organism evidence="9 10">
    <name type="scientific">Flavobacterium johnsoniae</name>
    <name type="common">Cytophaga johnsonae</name>
    <dbReference type="NCBI Taxonomy" id="986"/>
    <lineage>
        <taxon>Bacteria</taxon>
        <taxon>Pseudomonadati</taxon>
        <taxon>Bacteroidota</taxon>
        <taxon>Flavobacteriia</taxon>
        <taxon>Flavobacteriales</taxon>
        <taxon>Flavobacteriaceae</taxon>
        <taxon>Flavobacterium</taxon>
    </lineage>
</organism>
<reference evidence="9 10" key="1">
    <citation type="submission" date="2016-11" db="EMBL/GenBank/DDBJ databases">
        <authorList>
            <person name="Jaros S."/>
            <person name="Januszkiewicz K."/>
            <person name="Wedrychowicz H."/>
        </authorList>
    </citation>
    <scope>NUCLEOTIDE SEQUENCE [LARGE SCALE GENOMIC DNA]</scope>
    <source>
        <strain evidence="9 10">DSM 6792</strain>
    </source>
</reference>
<dbReference type="InterPro" id="IPR000014">
    <property type="entry name" value="PAS"/>
</dbReference>
<feature type="domain" description="PAC" evidence="8">
    <location>
        <begin position="661"/>
        <end position="713"/>
    </location>
</feature>
<dbReference type="SMART" id="SM00388">
    <property type="entry name" value="HisKA"/>
    <property type="match status" value="1"/>
</dbReference>
<accession>A0A1M5MM43</accession>
<dbReference type="Pfam" id="PF02518">
    <property type="entry name" value="HATPase_c"/>
    <property type="match status" value="1"/>
</dbReference>
<dbReference type="InterPro" id="IPR035965">
    <property type="entry name" value="PAS-like_dom_sf"/>
</dbReference>
<keyword evidence="4" id="KW-0808">Transferase</keyword>